<organism evidence="1">
    <name type="scientific">Glycine max</name>
    <name type="common">Soybean</name>
    <name type="synonym">Glycine hispida</name>
    <dbReference type="NCBI Taxonomy" id="3847"/>
    <lineage>
        <taxon>Eukaryota</taxon>
        <taxon>Viridiplantae</taxon>
        <taxon>Streptophyta</taxon>
        <taxon>Embryophyta</taxon>
        <taxon>Tracheophyta</taxon>
        <taxon>Spermatophyta</taxon>
        <taxon>Magnoliopsida</taxon>
        <taxon>eudicotyledons</taxon>
        <taxon>Gunneridae</taxon>
        <taxon>Pentapetalae</taxon>
        <taxon>rosids</taxon>
        <taxon>fabids</taxon>
        <taxon>Fabales</taxon>
        <taxon>Fabaceae</taxon>
        <taxon>Papilionoideae</taxon>
        <taxon>50 kb inversion clade</taxon>
        <taxon>NPAAA clade</taxon>
        <taxon>indigoferoid/millettioid clade</taxon>
        <taxon>Phaseoleae</taxon>
        <taxon>Glycine</taxon>
        <taxon>Glycine subgen. Soja</taxon>
    </lineage>
</organism>
<reference evidence="1" key="1">
    <citation type="submission" date="2009-08" db="EMBL/GenBank/DDBJ databases">
        <authorList>
            <person name="Cheung F."/>
            <person name="Xiao Y."/>
            <person name="Chan A."/>
            <person name="Moskal W."/>
            <person name="Town C.D."/>
        </authorList>
    </citation>
    <scope>NUCLEOTIDE SEQUENCE</scope>
</reference>
<sequence>MSSAVLGQKILLLQNLQRLTKEASLFRFPLTEVHSFTSNFHFLHILASYMQTANIAMFPNIHMFCIRV</sequence>
<name>C6TM37_SOYBN</name>
<protein>
    <submittedName>
        <fullName evidence="1">Uncharacterized protein</fullName>
    </submittedName>
</protein>
<dbReference type="EMBL" id="BT098787">
    <property type="protein sequence ID" value="ACU23979.1"/>
    <property type="molecule type" value="mRNA"/>
</dbReference>
<accession>C6TM37</accession>
<proteinExistence type="evidence at transcript level"/>
<evidence type="ECO:0000313" key="1">
    <source>
        <dbReference type="EMBL" id="ACU23979.1"/>
    </source>
</evidence>
<dbReference type="AlphaFoldDB" id="C6TM37"/>